<dbReference type="PANTHER" id="PTHR37849:SF1">
    <property type="entry name" value="YALI0E11605P"/>
    <property type="match status" value="1"/>
</dbReference>
<dbReference type="OrthoDB" id="5331396at2759"/>
<evidence type="ECO:0000313" key="3">
    <source>
        <dbReference type="Proteomes" id="UP000565441"/>
    </source>
</evidence>
<accession>A0A8H5HFU5</accession>
<keyword evidence="3" id="KW-1185">Reference proteome</keyword>
<dbReference type="PANTHER" id="PTHR37849">
    <property type="entry name" value="YALI0E11605P"/>
    <property type="match status" value="1"/>
</dbReference>
<evidence type="ECO:0008006" key="4">
    <source>
        <dbReference type="Google" id="ProtNLM"/>
    </source>
</evidence>
<sequence>MASLRCLTTARALPRYSQARLFSNGQILRNEATTNLGTVQVQKKPVGGFRGGIVGFLFGFSLASSYAAYHLLEEYQQASAALQASVETLQLSTEKISAHVRRIEAVEKDLKALSQASASKEDISRVRAETKKLLDGLHVEFLDLRSHVWGIQQDLQALSKKNSTTVRI</sequence>
<comment type="caution">
    <text evidence="2">The sequence shown here is derived from an EMBL/GenBank/DDBJ whole genome shotgun (WGS) entry which is preliminary data.</text>
</comment>
<dbReference type="Proteomes" id="UP000565441">
    <property type="component" value="Unassembled WGS sequence"/>
</dbReference>
<organism evidence="2 3">
    <name type="scientific">Tricholomella constricta</name>
    <dbReference type="NCBI Taxonomy" id="117010"/>
    <lineage>
        <taxon>Eukaryota</taxon>
        <taxon>Fungi</taxon>
        <taxon>Dikarya</taxon>
        <taxon>Basidiomycota</taxon>
        <taxon>Agaricomycotina</taxon>
        <taxon>Agaricomycetes</taxon>
        <taxon>Agaricomycetidae</taxon>
        <taxon>Agaricales</taxon>
        <taxon>Tricholomatineae</taxon>
        <taxon>Lyophyllaceae</taxon>
        <taxon>Tricholomella</taxon>
    </lineage>
</organism>
<feature type="coiled-coil region" evidence="1">
    <location>
        <begin position="72"/>
        <end position="116"/>
    </location>
</feature>
<keyword evidence="1" id="KW-0175">Coiled coil</keyword>
<gene>
    <name evidence="2" type="ORF">D9615_002973</name>
</gene>
<evidence type="ECO:0000313" key="2">
    <source>
        <dbReference type="EMBL" id="KAF5382414.1"/>
    </source>
</evidence>
<evidence type="ECO:0000256" key="1">
    <source>
        <dbReference type="SAM" id="Coils"/>
    </source>
</evidence>
<name>A0A8H5HFU5_9AGAR</name>
<dbReference type="AlphaFoldDB" id="A0A8H5HFU5"/>
<proteinExistence type="predicted"/>
<dbReference type="EMBL" id="JAACJP010000008">
    <property type="protein sequence ID" value="KAF5382414.1"/>
    <property type="molecule type" value="Genomic_DNA"/>
</dbReference>
<protein>
    <recommendedName>
        <fullName evidence="4">IncA domain-containing protein</fullName>
    </recommendedName>
</protein>
<reference evidence="2 3" key="1">
    <citation type="journal article" date="2020" name="ISME J.">
        <title>Uncovering the hidden diversity of litter-decomposition mechanisms in mushroom-forming fungi.</title>
        <authorList>
            <person name="Floudas D."/>
            <person name="Bentzer J."/>
            <person name="Ahren D."/>
            <person name="Johansson T."/>
            <person name="Persson P."/>
            <person name="Tunlid A."/>
        </authorList>
    </citation>
    <scope>NUCLEOTIDE SEQUENCE [LARGE SCALE GENOMIC DNA]</scope>
    <source>
        <strain evidence="2 3">CBS 661.87</strain>
    </source>
</reference>